<evidence type="ECO:0000313" key="5">
    <source>
        <dbReference type="Proteomes" id="UP000078046"/>
    </source>
</evidence>
<dbReference type="PROSITE" id="PS50297">
    <property type="entry name" value="ANK_REP_REGION"/>
    <property type="match status" value="1"/>
</dbReference>
<evidence type="ECO:0000256" key="1">
    <source>
        <dbReference type="ARBA" id="ARBA00022737"/>
    </source>
</evidence>
<sequence length="590" mass="67147">MSKSFYNITYDYKGEVADDYIKKKSVKKMNFDDCKINDDFVNFVDANYSIIIEMCSLVNVKPDDIPVIQKKIDGIEKIQKLAICVDDLTLHHEVKKNNMSLSKLENMISILKKTTGMSLSYCEIDNKINININFSQDESQQLTFIYTENGFKGYHVLCLFISDAIKSGGKLKKAIRTSQDNFTPLHEAIFTKNMVLTLDLIETSDVNETTLYDKRTALHLCGLTNNGEIANTLLCHNVNVNQIDFYGSTPFMTAVISGSLKVAKLLKETNQIDINERDNFGCTAIMMAAIKGNYPMILYLLNSKFNSDILFNLQSKTGNTALHYAIEEGSIEIVELLLNCKIDIFLVNSLGYYPSDLASKWPEIDKILNFHINHDDQIKHTKNYWTSHGGGLKYFNKSDELISLKNESLNSIKNSDGLSNTMQSILDVLEKGRKNNTQIPVAEKNLIDKALSKFHLTKILKQVQTPEFEKHFSIVTVIESLMNEIQHESFVIQTIYRDFGNMLILDIHKQVDRSTSLCYKYDVFEKNNVDSNSESIDAKTNQDDKQLSKESKFVSKNLSSLIVHLNQLKVKCFSLSNELKKLDTTIKNCL</sequence>
<dbReference type="GO" id="GO:0005634">
    <property type="term" value="C:nucleus"/>
    <property type="evidence" value="ECO:0007669"/>
    <property type="project" value="TreeGrafter"/>
</dbReference>
<dbReference type="PANTHER" id="PTHR24201">
    <property type="entry name" value="ANK_REP_REGION DOMAIN-CONTAINING PROTEIN"/>
    <property type="match status" value="1"/>
</dbReference>
<protein>
    <submittedName>
        <fullName evidence="4">Uncharacterized protein</fullName>
    </submittedName>
</protein>
<dbReference type="Proteomes" id="UP000078046">
    <property type="component" value="Unassembled WGS sequence"/>
</dbReference>
<dbReference type="EMBL" id="LWCA01000125">
    <property type="protein sequence ID" value="OAF70647.1"/>
    <property type="molecule type" value="Genomic_DNA"/>
</dbReference>
<keyword evidence="2 3" id="KW-0040">ANK repeat</keyword>
<dbReference type="InterPro" id="IPR050776">
    <property type="entry name" value="Ank_Repeat/CDKN_Inhibitor"/>
</dbReference>
<comment type="caution">
    <text evidence="4">The sequence shown here is derived from an EMBL/GenBank/DDBJ whole genome shotgun (WGS) entry which is preliminary data.</text>
</comment>
<keyword evidence="5" id="KW-1185">Reference proteome</keyword>
<dbReference type="Pfam" id="PF00023">
    <property type="entry name" value="Ank"/>
    <property type="match status" value="1"/>
</dbReference>
<reference evidence="4 5" key="1">
    <citation type="submission" date="2016-04" db="EMBL/GenBank/DDBJ databases">
        <title>The genome of Intoshia linei affirms orthonectids as highly simplified spiralians.</title>
        <authorList>
            <person name="Mikhailov K.V."/>
            <person name="Slusarev G.S."/>
            <person name="Nikitin M.A."/>
            <person name="Logacheva M.D."/>
            <person name="Penin A."/>
            <person name="Aleoshin V."/>
            <person name="Panchin Y.V."/>
        </authorList>
    </citation>
    <scope>NUCLEOTIDE SEQUENCE [LARGE SCALE GENOMIC DNA]</scope>
    <source>
        <strain evidence="4">Intl2013</strain>
        <tissue evidence="4">Whole animal</tissue>
    </source>
</reference>
<dbReference type="AlphaFoldDB" id="A0A177B8M5"/>
<dbReference type="InterPro" id="IPR036770">
    <property type="entry name" value="Ankyrin_rpt-contain_sf"/>
</dbReference>
<evidence type="ECO:0000313" key="4">
    <source>
        <dbReference type="EMBL" id="OAF70647.1"/>
    </source>
</evidence>
<name>A0A177B8M5_9BILA</name>
<evidence type="ECO:0000256" key="3">
    <source>
        <dbReference type="PROSITE-ProRule" id="PRU00023"/>
    </source>
</evidence>
<organism evidence="4 5">
    <name type="scientific">Intoshia linei</name>
    <dbReference type="NCBI Taxonomy" id="1819745"/>
    <lineage>
        <taxon>Eukaryota</taxon>
        <taxon>Metazoa</taxon>
        <taxon>Spiralia</taxon>
        <taxon>Lophotrochozoa</taxon>
        <taxon>Mesozoa</taxon>
        <taxon>Orthonectida</taxon>
        <taxon>Rhopaluridae</taxon>
        <taxon>Intoshia</taxon>
    </lineage>
</organism>
<dbReference type="Gene3D" id="1.25.40.20">
    <property type="entry name" value="Ankyrin repeat-containing domain"/>
    <property type="match status" value="2"/>
</dbReference>
<dbReference type="SMART" id="SM00248">
    <property type="entry name" value="ANK"/>
    <property type="match status" value="5"/>
</dbReference>
<dbReference type="OrthoDB" id="9977361at2759"/>
<feature type="repeat" description="ANK" evidence="3">
    <location>
        <begin position="317"/>
        <end position="349"/>
    </location>
</feature>
<proteinExistence type="predicted"/>
<gene>
    <name evidence="4" type="ORF">A3Q56_01583</name>
</gene>
<accession>A0A177B8M5</accession>
<dbReference type="PROSITE" id="PS50088">
    <property type="entry name" value="ANK_REPEAT"/>
    <property type="match status" value="1"/>
</dbReference>
<dbReference type="Pfam" id="PF12796">
    <property type="entry name" value="Ank_2"/>
    <property type="match status" value="1"/>
</dbReference>
<dbReference type="PANTHER" id="PTHR24201:SF16">
    <property type="entry name" value="ANKYRIN-1-LIKE-RELATED"/>
    <property type="match status" value="1"/>
</dbReference>
<dbReference type="InterPro" id="IPR002110">
    <property type="entry name" value="Ankyrin_rpt"/>
</dbReference>
<keyword evidence="1" id="KW-0677">Repeat</keyword>
<evidence type="ECO:0000256" key="2">
    <source>
        <dbReference type="ARBA" id="ARBA00023043"/>
    </source>
</evidence>
<dbReference type="SUPFAM" id="SSF48403">
    <property type="entry name" value="Ankyrin repeat"/>
    <property type="match status" value="1"/>
</dbReference>